<feature type="transmembrane region" description="Helical" evidence="1">
    <location>
        <begin position="12"/>
        <end position="35"/>
    </location>
</feature>
<protein>
    <submittedName>
        <fullName evidence="2">Uncharacterized protein</fullName>
    </submittedName>
</protein>
<comment type="caution">
    <text evidence="2">The sequence shown here is derived from an EMBL/GenBank/DDBJ whole genome shotgun (WGS) entry which is preliminary data.</text>
</comment>
<gene>
    <name evidence="2" type="ORF">PPENT_87.1.T0740240</name>
</gene>
<name>A0A8S1VTE3_9CILI</name>
<evidence type="ECO:0000313" key="2">
    <source>
        <dbReference type="EMBL" id="CAD8180670.1"/>
    </source>
</evidence>
<reference evidence="2" key="1">
    <citation type="submission" date="2021-01" db="EMBL/GenBank/DDBJ databases">
        <authorList>
            <consortium name="Genoscope - CEA"/>
            <person name="William W."/>
        </authorList>
    </citation>
    <scope>NUCLEOTIDE SEQUENCE</scope>
</reference>
<dbReference type="AlphaFoldDB" id="A0A8S1VTE3"/>
<evidence type="ECO:0000313" key="3">
    <source>
        <dbReference type="Proteomes" id="UP000689195"/>
    </source>
</evidence>
<sequence>MSFQQFRNIKIQLFGGMIINTFGIIGSETFFGLILRQLNKVENIHECYVVYLLFIRIFFLWGFIFLGYLNQAVFQLKVNKSKNYLNGMIIHLLLVTLIKELKDLLSISRLGSIVGSIIDPYASLNNDLSQSLLICFQIA</sequence>
<dbReference type="EMBL" id="CAJJDO010000074">
    <property type="protein sequence ID" value="CAD8180670.1"/>
    <property type="molecule type" value="Genomic_DNA"/>
</dbReference>
<keyword evidence="1" id="KW-0472">Membrane</keyword>
<keyword evidence="1" id="KW-0812">Transmembrane</keyword>
<keyword evidence="3" id="KW-1185">Reference proteome</keyword>
<organism evidence="2 3">
    <name type="scientific">Paramecium pentaurelia</name>
    <dbReference type="NCBI Taxonomy" id="43138"/>
    <lineage>
        <taxon>Eukaryota</taxon>
        <taxon>Sar</taxon>
        <taxon>Alveolata</taxon>
        <taxon>Ciliophora</taxon>
        <taxon>Intramacronucleata</taxon>
        <taxon>Oligohymenophorea</taxon>
        <taxon>Peniculida</taxon>
        <taxon>Parameciidae</taxon>
        <taxon>Paramecium</taxon>
    </lineage>
</organism>
<dbReference type="Proteomes" id="UP000689195">
    <property type="component" value="Unassembled WGS sequence"/>
</dbReference>
<proteinExistence type="predicted"/>
<accession>A0A8S1VTE3</accession>
<feature type="transmembrane region" description="Helical" evidence="1">
    <location>
        <begin position="47"/>
        <end position="69"/>
    </location>
</feature>
<keyword evidence="1" id="KW-1133">Transmembrane helix</keyword>
<evidence type="ECO:0000256" key="1">
    <source>
        <dbReference type="SAM" id="Phobius"/>
    </source>
</evidence>